<protein>
    <submittedName>
        <fullName evidence="4">Stage IV sporulation protein A</fullName>
    </submittedName>
</protein>
<dbReference type="CDD" id="cd00882">
    <property type="entry name" value="Ras_like_GTPase"/>
    <property type="match status" value="1"/>
</dbReference>
<dbReference type="EMBL" id="QKZI01000001">
    <property type="protein sequence ID" value="PZX07713.1"/>
    <property type="molecule type" value="Genomic_DNA"/>
</dbReference>
<keyword evidence="5" id="KW-1185">Reference proteome</keyword>
<feature type="domain" description="Stage IV sporulation protein A ATPase" evidence="1">
    <location>
        <begin position="4"/>
        <end position="237"/>
    </location>
</feature>
<dbReference type="AlphaFoldDB" id="A0A2W7N6T3"/>
<dbReference type="InterPro" id="IPR046841">
    <property type="entry name" value="SpoIVA_middle"/>
</dbReference>
<evidence type="ECO:0000259" key="3">
    <source>
        <dbReference type="Pfam" id="PF20439"/>
    </source>
</evidence>
<dbReference type="GO" id="GO:0043934">
    <property type="term" value="P:sporulation"/>
    <property type="evidence" value="ECO:0007669"/>
    <property type="project" value="InterPro"/>
</dbReference>
<dbReference type="RefSeq" id="WP_111438340.1">
    <property type="nucleotide sequence ID" value="NZ_QKZI01000001.1"/>
</dbReference>
<gene>
    <name evidence="4" type="ORF">C7437_101834</name>
</gene>
<reference evidence="4 5" key="1">
    <citation type="submission" date="2018-06" db="EMBL/GenBank/DDBJ databases">
        <title>Genomic Encyclopedia of Type Strains, Phase IV (KMG-IV): sequencing the most valuable type-strain genomes for metagenomic binning, comparative biology and taxonomic classification.</title>
        <authorList>
            <person name="Goeker M."/>
        </authorList>
    </citation>
    <scope>NUCLEOTIDE SEQUENCE [LARGE SCALE GENOMIC DNA]</scope>
    <source>
        <strain evidence="4 5">DSM 5</strain>
    </source>
</reference>
<evidence type="ECO:0000259" key="1">
    <source>
        <dbReference type="Pfam" id="PF09547"/>
    </source>
</evidence>
<dbReference type="InterPro" id="IPR027417">
    <property type="entry name" value="P-loop_NTPase"/>
</dbReference>
<feature type="domain" description="Stage IV sporulation protein A middle" evidence="2">
    <location>
        <begin position="238"/>
        <end position="416"/>
    </location>
</feature>
<proteinExistence type="predicted"/>
<evidence type="ECO:0000313" key="5">
    <source>
        <dbReference type="Proteomes" id="UP000248646"/>
    </source>
</evidence>
<dbReference type="Proteomes" id="UP000248646">
    <property type="component" value="Unassembled WGS sequence"/>
</dbReference>
<accession>A0A2W7N6T3</accession>
<dbReference type="Pfam" id="PF20438">
    <property type="entry name" value="SpoIVA_middle"/>
    <property type="match status" value="1"/>
</dbReference>
<dbReference type="OrthoDB" id="9761464at2"/>
<dbReference type="GO" id="GO:0005524">
    <property type="term" value="F:ATP binding"/>
    <property type="evidence" value="ECO:0007669"/>
    <property type="project" value="InterPro"/>
</dbReference>
<dbReference type="GO" id="GO:0016887">
    <property type="term" value="F:ATP hydrolysis activity"/>
    <property type="evidence" value="ECO:0007669"/>
    <property type="project" value="InterPro"/>
</dbReference>
<dbReference type="Pfam" id="PF09547">
    <property type="entry name" value="SpoIVA_ATPase"/>
    <property type="match status" value="1"/>
</dbReference>
<feature type="domain" description="Sporulation stage IV protein A C-terminal" evidence="3">
    <location>
        <begin position="418"/>
        <end position="492"/>
    </location>
</feature>
<evidence type="ECO:0000313" key="4">
    <source>
        <dbReference type="EMBL" id="PZX07713.1"/>
    </source>
</evidence>
<dbReference type="NCBIfam" id="TIGR02836">
    <property type="entry name" value="spore_IV_A"/>
    <property type="match status" value="1"/>
</dbReference>
<sequence>MPNKLYEQIAERTNGDVYIGVVGPVRVGKSTFVKRVMELVVIPNIKDDAERLRTQDELPQSSPGNVIMTAEPKFVPAQGTNIYLGEEQLRLQIRLVDCVGYMIDGINTNSGEDGQKLVHTPWHSEPIPFEEAARIGTDKVIRDHSTIGIVVTTDGTVNNIPRESVVKAEDQIIEQLKEIGKPFVIVLNSKTPTSSSTLQLRESLEQQHEVPVIAVAIDRMSAEEIQYILQQALYEFPITDIEIVKPDWTDVLEADHFVNNAISSSLQEWLEIVSKMKDVKELASRFKEVPFIESADVVEANPGRGSACIKIGLKPEVFQEVCDEWLDEPIQSKKDWLLFVKEASTAKKAYHKFSDALEAAKNTGYGVSLPTIQDFQPSAPEIIKQNNFYGVSLKAKAASLHIIRVDMEAEFAPLIGSEFHSQQLLKDLKHGFLHDRDALWQTQVFGTSLVEVLKESLRYKTESVSGLSKKRMRETIERMVNEGDRGMVTFIL</sequence>
<dbReference type="InterPro" id="IPR046840">
    <property type="entry name" value="SpoIVA_C"/>
</dbReference>
<dbReference type="SUPFAM" id="SSF52540">
    <property type="entry name" value="P-loop containing nucleoside triphosphate hydrolases"/>
    <property type="match status" value="1"/>
</dbReference>
<dbReference type="InterPro" id="IPR014201">
    <property type="entry name" value="Spore_IV_A"/>
</dbReference>
<name>A0A2W7N6T3_9BACI</name>
<organism evidence="4 5">
    <name type="scientific">Psychrobacillus insolitus</name>
    <dbReference type="NCBI Taxonomy" id="1461"/>
    <lineage>
        <taxon>Bacteria</taxon>
        <taxon>Bacillati</taxon>
        <taxon>Bacillota</taxon>
        <taxon>Bacilli</taxon>
        <taxon>Bacillales</taxon>
        <taxon>Bacillaceae</taxon>
        <taxon>Psychrobacillus</taxon>
    </lineage>
</organism>
<dbReference type="Gene3D" id="3.40.50.300">
    <property type="entry name" value="P-loop containing nucleotide triphosphate hydrolases"/>
    <property type="match status" value="1"/>
</dbReference>
<evidence type="ECO:0000259" key="2">
    <source>
        <dbReference type="Pfam" id="PF20438"/>
    </source>
</evidence>
<dbReference type="InterPro" id="IPR046842">
    <property type="entry name" value="SpoIVA_ATPase"/>
</dbReference>
<dbReference type="Pfam" id="PF20439">
    <property type="entry name" value="SpoIVA_C"/>
    <property type="match status" value="1"/>
</dbReference>
<comment type="caution">
    <text evidence="4">The sequence shown here is derived from an EMBL/GenBank/DDBJ whole genome shotgun (WGS) entry which is preliminary data.</text>
</comment>